<feature type="region of interest" description="Disordered" evidence="1">
    <location>
        <begin position="388"/>
        <end position="411"/>
    </location>
</feature>
<accession>A0A0X3PCJ9</accession>
<name>A0A0X3PCJ9_SCHSO</name>
<dbReference type="AlphaFoldDB" id="A0A0X3PCJ9"/>
<reference evidence="2" key="1">
    <citation type="submission" date="2016-01" db="EMBL/GenBank/DDBJ databases">
        <title>Reference transcriptome for the parasite Schistocephalus solidus: insights into the molecular evolution of parasitism.</title>
        <authorList>
            <person name="Hebert F.O."/>
            <person name="Grambauer S."/>
            <person name="Barber I."/>
            <person name="Landry C.R."/>
            <person name="Aubin-Horth N."/>
        </authorList>
    </citation>
    <scope>NUCLEOTIDE SEQUENCE</scope>
</reference>
<dbReference type="GO" id="GO:0003677">
    <property type="term" value="F:DNA binding"/>
    <property type="evidence" value="ECO:0007669"/>
    <property type="project" value="UniProtKB-KW"/>
</dbReference>
<dbReference type="PANTHER" id="PTHR31569:SF4">
    <property type="entry name" value="SWIM-TYPE DOMAIN-CONTAINING PROTEIN"/>
    <property type="match status" value="1"/>
</dbReference>
<feature type="region of interest" description="Disordered" evidence="1">
    <location>
        <begin position="434"/>
        <end position="455"/>
    </location>
</feature>
<keyword evidence="2" id="KW-0238">DNA-binding</keyword>
<sequence length="872" mass="96788">MDMFNDFVATIGRERFITFIELRDAVESFNERMDTKFRIFRSHKLPVGHQHGKTVIYRSLHYACRYKNSEGCSASFFFSYFNGYLICKHMNLAHNHMSLTAREITSSLASDYNIVTDLTEDFKRRFPCRIFASFRELTIRLDEYGEETGSIFVKKHVKHWEAESGHRSTLVYKTLAFHCIHHGQPSSVARTFAFGGSLKMGCRAKLYVSSMSGQVRIKSINLRHNHEVSPQLATTYNRNLRLSSEEQSLIESLSTTNLTLSRICDLLRKKTRGQVTPRTVRKVVSRARRHFDSRPRGRGLHKEQASVDTETSEKCTDFKWHAVDGTLFGSQRSSLPKLYTTSEVCASERDTGRLLNDSPVNAENCTAVSELKCKLSAKSEYENKTLAAASSQFSAPSTSTGNSSSTPGASWNCIDRHDTRSTCAVTPDLQTLTENLDDRSSSTGVAVGTPPSSSETHLARALRQATFEDIVKVAGLKLVRGMTLWRFFQLRCQYGGPSSMHIRTMVDEYLHLVKRFQLFLTNHLKPLADNTGASTSMNRKPSIVFPTAVPFDKPAPEKTELEDRVVPVAGSVEAPSIELGLLSPSVGEDVRPIHRTSSVSVRPAEVVIETAEQSTALGFPIGRYGLRRLTASTRLRNPRLARLKAVTGRQCQPHCSAPEKPMLHLSDMGCRTNQFPPPPKRSCHYRLCNEGFGEAIPSELVASGAFLPYLPKTDDSSAHLHDLVMEAVSGRIFHRPSGRLVEAASQPFAISTDFSTSTESNWDRNVDTGGFVLEEEGVETKEDLIDIVSPIVIKAPPGADDETCASIAADVAARRVALQPDAATNAQLALMRLPTSRTASLVIRSDGAIFRVEHGDEGVTRASMKAILRFKS</sequence>
<feature type="compositionally biased region" description="Low complexity" evidence="1">
    <location>
        <begin position="394"/>
        <end position="410"/>
    </location>
</feature>
<dbReference type="EMBL" id="GEEE01013656">
    <property type="protein sequence ID" value="JAP49569.1"/>
    <property type="molecule type" value="Transcribed_RNA"/>
</dbReference>
<protein>
    <submittedName>
        <fullName evidence="2">FAR1 DNA-binding domain</fullName>
    </submittedName>
</protein>
<evidence type="ECO:0000256" key="1">
    <source>
        <dbReference type="SAM" id="MobiDB-lite"/>
    </source>
</evidence>
<proteinExistence type="predicted"/>
<dbReference type="InterPro" id="IPR052579">
    <property type="entry name" value="Zinc_finger_SWIM"/>
</dbReference>
<gene>
    <name evidence="2" type="ORF">TR126004</name>
</gene>
<dbReference type="PANTHER" id="PTHR31569">
    <property type="entry name" value="SWIM-TYPE DOMAIN-CONTAINING PROTEIN"/>
    <property type="match status" value="1"/>
</dbReference>
<evidence type="ECO:0000313" key="2">
    <source>
        <dbReference type="EMBL" id="JAP49569.1"/>
    </source>
</evidence>
<organism evidence="2">
    <name type="scientific">Schistocephalus solidus</name>
    <name type="common">Tapeworm</name>
    <dbReference type="NCBI Taxonomy" id="70667"/>
    <lineage>
        <taxon>Eukaryota</taxon>
        <taxon>Metazoa</taxon>
        <taxon>Spiralia</taxon>
        <taxon>Lophotrochozoa</taxon>
        <taxon>Platyhelminthes</taxon>
        <taxon>Cestoda</taxon>
        <taxon>Eucestoda</taxon>
        <taxon>Diphyllobothriidea</taxon>
        <taxon>Diphyllobothriidae</taxon>
        <taxon>Schistocephalus</taxon>
    </lineage>
</organism>